<dbReference type="InterPro" id="IPR050524">
    <property type="entry name" value="APC_YAT"/>
</dbReference>
<dbReference type="OrthoDB" id="3900342at2759"/>
<evidence type="ECO:0000256" key="8">
    <source>
        <dbReference type="SAM" id="Phobius"/>
    </source>
</evidence>
<evidence type="ECO:0000256" key="5">
    <source>
        <dbReference type="ARBA" id="ARBA00022989"/>
    </source>
</evidence>
<feature type="transmembrane region" description="Helical" evidence="8">
    <location>
        <begin position="489"/>
        <end position="509"/>
    </location>
</feature>
<evidence type="ECO:0000259" key="9">
    <source>
        <dbReference type="Pfam" id="PF00324"/>
    </source>
</evidence>
<keyword evidence="6 8" id="KW-0472">Membrane</keyword>
<feature type="domain" description="Amino acid permease/ SLC12A" evidence="9">
    <location>
        <begin position="207"/>
        <end position="668"/>
    </location>
</feature>
<keyword evidence="3 8" id="KW-0812">Transmembrane</keyword>
<name>A0A5M3Z1B5_ASPTE</name>
<evidence type="ECO:0000313" key="11">
    <source>
        <dbReference type="Proteomes" id="UP000452235"/>
    </source>
</evidence>
<keyword evidence="11" id="KW-1185">Reference proteome</keyword>
<organism evidence="10 11">
    <name type="scientific">Aspergillus terreus</name>
    <dbReference type="NCBI Taxonomy" id="33178"/>
    <lineage>
        <taxon>Eukaryota</taxon>
        <taxon>Fungi</taxon>
        <taxon>Dikarya</taxon>
        <taxon>Ascomycota</taxon>
        <taxon>Pezizomycotina</taxon>
        <taxon>Eurotiomycetes</taxon>
        <taxon>Eurotiomycetidae</taxon>
        <taxon>Eurotiales</taxon>
        <taxon>Aspergillaceae</taxon>
        <taxon>Aspergillus</taxon>
        <taxon>Aspergillus subgen. Circumdati</taxon>
    </lineage>
</organism>
<dbReference type="PANTHER" id="PTHR43341:SF12">
    <property type="entry name" value="AMINO ACID TRANSPORTER (EUROFUNG)"/>
    <property type="match status" value="1"/>
</dbReference>
<feature type="transmembrane region" description="Helical" evidence="8">
    <location>
        <begin position="285"/>
        <end position="310"/>
    </location>
</feature>
<feature type="region of interest" description="Disordered" evidence="7">
    <location>
        <begin position="1"/>
        <end position="30"/>
    </location>
</feature>
<feature type="transmembrane region" description="Helical" evidence="8">
    <location>
        <begin position="392"/>
        <end position="413"/>
    </location>
</feature>
<dbReference type="Pfam" id="PF00324">
    <property type="entry name" value="AA_permease"/>
    <property type="match status" value="1"/>
</dbReference>
<keyword evidence="4" id="KW-0029">Amino-acid transport</keyword>
<feature type="transmembrane region" description="Helical" evidence="8">
    <location>
        <begin position="210"/>
        <end position="229"/>
    </location>
</feature>
<evidence type="ECO:0000313" key="10">
    <source>
        <dbReference type="EMBL" id="GFF16172.1"/>
    </source>
</evidence>
<keyword evidence="2" id="KW-0813">Transport</keyword>
<dbReference type="Proteomes" id="UP000452235">
    <property type="component" value="Unassembled WGS sequence"/>
</dbReference>
<comment type="caution">
    <text evidence="10">The sequence shown here is derived from an EMBL/GenBank/DDBJ whole genome shotgun (WGS) entry which is preliminary data.</text>
</comment>
<feature type="transmembrane region" description="Helical" evidence="8">
    <location>
        <begin position="434"/>
        <end position="453"/>
    </location>
</feature>
<dbReference type="PANTHER" id="PTHR43341">
    <property type="entry name" value="AMINO ACID PERMEASE"/>
    <property type="match status" value="1"/>
</dbReference>
<dbReference type="Gene3D" id="1.20.1740.10">
    <property type="entry name" value="Amino acid/polyamine transporter I"/>
    <property type="match status" value="1"/>
</dbReference>
<gene>
    <name evidence="10" type="ORF">ATEIFO6365_0005036200</name>
</gene>
<proteinExistence type="predicted"/>
<dbReference type="GO" id="GO:0015171">
    <property type="term" value="F:amino acid transmembrane transporter activity"/>
    <property type="evidence" value="ECO:0007669"/>
    <property type="project" value="TreeGrafter"/>
</dbReference>
<feature type="transmembrane region" description="Helical" evidence="8">
    <location>
        <begin position="605"/>
        <end position="631"/>
    </location>
</feature>
<dbReference type="FunFam" id="1.20.1740.10:FF:000017">
    <property type="entry name" value="Amino acid permease"/>
    <property type="match status" value="1"/>
</dbReference>
<keyword evidence="5 8" id="KW-1133">Transmembrane helix</keyword>
<dbReference type="VEuPathDB" id="FungiDB:ATEG_05296"/>
<dbReference type="PROSITE" id="PS00218">
    <property type="entry name" value="AMINO_ACID_PERMEASE_1"/>
    <property type="match status" value="1"/>
</dbReference>
<feature type="transmembrane region" description="Helical" evidence="8">
    <location>
        <begin position="559"/>
        <end position="584"/>
    </location>
</feature>
<feature type="transmembrane region" description="Helical" evidence="8">
    <location>
        <begin position="643"/>
        <end position="663"/>
    </location>
</feature>
<dbReference type="GO" id="GO:0016020">
    <property type="term" value="C:membrane"/>
    <property type="evidence" value="ECO:0007669"/>
    <property type="project" value="UniProtKB-SubCell"/>
</dbReference>
<evidence type="ECO:0000256" key="1">
    <source>
        <dbReference type="ARBA" id="ARBA00004141"/>
    </source>
</evidence>
<accession>A0A5M3Z1B5</accession>
<feature type="transmembrane region" description="Helical" evidence="8">
    <location>
        <begin position="350"/>
        <end position="372"/>
    </location>
</feature>
<evidence type="ECO:0000256" key="7">
    <source>
        <dbReference type="SAM" id="MobiDB-lite"/>
    </source>
</evidence>
<evidence type="ECO:0000256" key="3">
    <source>
        <dbReference type="ARBA" id="ARBA00022692"/>
    </source>
</evidence>
<reference evidence="10 11" key="1">
    <citation type="submission" date="2020-01" db="EMBL/GenBank/DDBJ databases">
        <title>Aspergillus terreus IFO 6365 whole genome shotgun sequence.</title>
        <authorList>
            <person name="Kanamasa S."/>
            <person name="Takahashi H."/>
        </authorList>
    </citation>
    <scope>NUCLEOTIDE SEQUENCE [LARGE SCALE GENOMIC DNA]</scope>
    <source>
        <strain evidence="10 11">IFO 6365</strain>
    </source>
</reference>
<evidence type="ECO:0000256" key="4">
    <source>
        <dbReference type="ARBA" id="ARBA00022970"/>
    </source>
</evidence>
<evidence type="ECO:0000256" key="2">
    <source>
        <dbReference type="ARBA" id="ARBA00022448"/>
    </source>
</evidence>
<dbReference type="InterPro" id="IPR004840">
    <property type="entry name" value="Amino_acid_permease_CS"/>
</dbReference>
<dbReference type="InterPro" id="IPR004841">
    <property type="entry name" value="AA-permease/SLC12A_dom"/>
</dbReference>
<comment type="subcellular location">
    <subcellularLocation>
        <location evidence="1">Membrane</location>
        <topology evidence="1">Multi-pass membrane protein</topology>
    </subcellularLocation>
</comment>
<feature type="transmembrane region" description="Helical" evidence="8">
    <location>
        <begin position="316"/>
        <end position="338"/>
    </location>
</feature>
<feature type="transmembrane region" description="Helical" evidence="8">
    <location>
        <begin position="536"/>
        <end position="553"/>
    </location>
</feature>
<dbReference type="EMBL" id="BLJY01000005">
    <property type="protein sequence ID" value="GFF16172.1"/>
    <property type="molecule type" value="Genomic_DNA"/>
</dbReference>
<dbReference type="AlphaFoldDB" id="A0A5M3Z1B5"/>
<sequence length="709" mass="77651">MISPDARRSTAASGNGPESPRVPRRRPRALDDGFHLRKMLGTTAMVPSPDSRGAVLSSIANPHPEWLYCQRATKDSHCNLSFRALDHFLKYQRTPAGDGAGCIGTPSQHSLPIPSTSIVISLFFTIVQPSQVCVLKMETKPDLEAKAVDIGGNGSDTSPPPYVTDNTVGAIEQHEELDFWTRHGLSLNSFKRRSGGVVLNRDMKTRHMHMIAIGGSIGAGFFVESGNALSTGGPGTLFLDFLIIGVMMFNVVYALGELAVMYPVSGGFYTYSTRFIDPSWGFAMGWNYVFQWAIVVPLELTVAGMTIEYWQVDVSVGVWITVFLVLIIFVNIFGSLGYAEEEFWSSCLKLGAIVVFMIIALVLVCGGGPSSGKYSEYWGARTWYNPGAFRHGFRGFCSVFVTAAFSFSGTELVGLAAAESKNPAKSLPGAVKQVFWRITLFYIVGLTFVGLLVRSDDDRLLGSGGLIDVKASPFVLIALDAGLKGYDSFMNVIILVSVLSIGVSGVYGASRTLTALAEQGYAPKFFTYVDRSGRPLMSVILIIVFGLLAYVNLDASGDIVFAWLQALSGLAALFTWGSICLAHIRFRHAWIYHGHSLDEIPFKAVGGVYGSWLGLILVVLVLIAQFFVAIAPPKGGLNDAEGFFQTYLALPVVLFFWLCGFLWKRAGWLRTHQIDVDSGRREVDWDTIRAERERVAAMPAWRRTLNFVF</sequence>
<protein>
    <submittedName>
        <fullName evidence="10">Amino-acid permease inda1</fullName>
    </submittedName>
</protein>
<evidence type="ECO:0000256" key="6">
    <source>
        <dbReference type="ARBA" id="ARBA00023136"/>
    </source>
</evidence>
<feature type="transmembrane region" description="Helical" evidence="8">
    <location>
        <begin position="241"/>
        <end position="264"/>
    </location>
</feature>